<evidence type="ECO:0000313" key="1">
    <source>
        <dbReference type="EMBL" id="GGI95153.1"/>
    </source>
</evidence>
<organism evidence="1 2">
    <name type="scientific">Saccharopolyspora thermophila</name>
    <dbReference type="NCBI Taxonomy" id="89367"/>
    <lineage>
        <taxon>Bacteria</taxon>
        <taxon>Bacillati</taxon>
        <taxon>Actinomycetota</taxon>
        <taxon>Actinomycetes</taxon>
        <taxon>Pseudonocardiales</taxon>
        <taxon>Pseudonocardiaceae</taxon>
        <taxon>Saccharopolyspora</taxon>
    </lineage>
</organism>
<dbReference type="EMBL" id="BMMT01000012">
    <property type="protein sequence ID" value="GGI95153.1"/>
    <property type="molecule type" value="Genomic_DNA"/>
</dbReference>
<proteinExistence type="predicted"/>
<protein>
    <submittedName>
        <fullName evidence="1">Uncharacterized protein</fullName>
    </submittedName>
</protein>
<sequence length="71" mass="8272">MAITPRRGRNAHASVLRHEVECRIGPGEGPQRMDEPEDVEHRESYRLQEGRNEGASWHLRWSETVPSRLRV</sequence>
<reference evidence="1 2" key="1">
    <citation type="journal article" date="2014" name="Int. J. Syst. Evol. Microbiol.">
        <title>Complete genome sequence of Corynebacterium casei LMG S-19264T (=DSM 44701T), isolated from a smear-ripened cheese.</title>
        <authorList>
            <consortium name="US DOE Joint Genome Institute (JGI-PGF)"/>
            <person name="Walter F."/>
            <person name="Albersmeier A."/>
            <person name="Kalinowski J."/>
            <person name="Ruckert C."/>
        </authorList>
    </citation>
    <scope>NUCLEOTIDE SEQUENCE [LARGE SCALE GENOMIC DNA]</scope>
    <source>
        <strain evidence="1 2">CGMCC 4.7206</strain>
    </source>
</reference>
<name>A0A917JZZ2_9PSEU</name>
<accession>A0A917JZZ2</accession>
<gene>
    <name evidence="1" type="ORF">GCM10011581_35290</name>
</gene>
<evidence type="ECO:0000313" key="2">
    <source>
        <dbReference type="Proteomes" id="UP000597989"/>
    </source>
</evidence>
<dbReference type="Proteomes" id="UP000597989">
    <property type="component" value="Unassembled WGS sequence"/>
</dbReference>
<comment type="caution">
    <text evidence="1">The sequence shown here is derived from an EMBL/GenBank/DDBJ whole genome shotgun (WGS) entry which is preliminary data.</text>
</comment>
<dbReference type="AlphaFoldDB" id="A0A917JZZ2"/>